<protein>
    <recommendedName>
        <fullName evidence="8">Leucine-rich repeat-containing N-terminal plant-type domain-containing protein</fullName>
    </recommendedName>
</protein>
<evidence type="ECO:0000313" key="9">
    <source>
        <dbReference type="EMBL" id="KAK1437259.1"/>
    </source>
</evidence>
<dbReference type="AlphaFoldDB" id="A0AAD8LAL2"/>
<gene>
    <name evidence="9" type="ORF">QVD17_03048</name>
</gene>
<dbReference type="Proteomes" id="UP001229421">
    <property type="component" value="Unassembled WGS sequence"/>
</dbReference>
<dbReference type="FunFam" id="3.80.10.10:FF:000041">
    <property type="entry name" value="LRR receptor-like serine/threonine-protein kinase ERECTA"/>
    <property type="match status" value="1"/>
</dbReference>
<dbReference type="Pfam" id="PF08263">
    <property type="entry name" value="LRRNT_2"/>
    <property type="match status" value="1"/>
</dbReference>
<keyword evidence="2" id="KW-0433">Leucine-rich repeat</keyword>
<organism evidence="9 10">
    <name type="scientific">Tagetes erecta</name>
    <name type="common">African marigold</name>
    <dbReference type="NCBI Taxonomy" id="13708"/>
    <lineage>
        <taxon>Eukaryota</taxon>
        <taxon>Viridiplantae</taxon>
        <taxon>Streptophyta</taxon>
        <taxon>Embryophyta</taxon>
        <taxon>Tracheophyta</taxon>
        <taxon>Spermatophyta</taxon>
        <taxon>Magnoliopsida</taxon>
        <taxon>eudicotyledons</taxon>
        <taxon>Gunneridae</taxon>
        <taxon>Pentapetalae</taxon>
        <taxon>asterids</taxon>
        <taxon>campanulids</taxon>
        <taxon>Asterales</taxon>
        <taxon>Asteraceae</taxon>
        <taxon>Asteroideae</taxon>
        <taxon>Heliantheae alliance</taxon>
        <taxon>Tageteae</taxon>
        <taxon>Tagetes</taxon>
    </lineage>
</organism>
<accession>A0AAD8LAL2</accession>
<dbReference type="InterPro" id="IPR013210">
    <property type="entry name" value="LRR_N_plant-typ"/>
</dbReference>
<dbReference type="EMBL" id="JAUHHV010000001">
    <property type="protein sequence ID" value="KAK1437259.1"/>
    <property type="molecule type" value="Genomic_DNA"/>
</dbReference>
<evidence type="ECO:0000256" key="6">
    <source>
        <dbReference type="ARBA" id="ARBA00023180"/>
    </source>
</evidence>
<proteinExistence type="predicted"/>
<dbReference type="Pfam" id="PF00560">
    <property type="entry name" value="LRR_1"/>
    <property type="match status" value="5"/>
</dbReference>
<sequence length="400" mass="43960">MMMIKKNKMFLLFTIVTQIHYSLAILDPADFLALQSIRKSLQDTPGSNYFSSWDFTGDPCNFAGVFCSGDKVVSLNLGDPRAGASGLSGQLDPAIGKLTNLTEFTIVPGRVSGELPATLSELKNLRFVGISRNFISGEIPATLGQLVKLRTVDLSYNQLTGNVPWGVGSLPELTNVVLCHNRLTGSLPAFVSQTLVRLDLKHNNFSGDIPPGFLPPSLQYLSLSKNRFTGSVEFLLPQLNRLNYLDLSSNRFTGPIPGSVFGFQITNLLLDRNLFTGLVQPFDEVAIQTVDLSHNMFYGEVSSLFSSVQNLYLNNNKFSGSVPTVLMDRVKAGNVQLLYLQHNFLTDVPIKPTEVIPVSSLLCLQYNCMVVPVQTPCPVESGMQKTRPTSQCVQWKGSRN</sequence>
<keyword evidence="5" id="KW-0472">Membrane</keyword>
<evidence type="ECO:0000256" key="1">
    <source>
        <dbReference type="ARBA" id="ARBA00004370"/>
    </source>
</evidence>
<dbReference type="InterPro" id="IPR032675">
    <property type="entry name" value="LRR_dom_sf"/>
</dbReference>
<evidence type="ECO:0000259" key="8">
    <source>
        <dbReference type="Pfam" id="PF08263"/>
    </source>
</evidence>
<dbReference type="PANTHER" id="PTHR48009">
    <property type="entry name" value="LEUCINE-RICH REPEAT (LRR) FAMILY PROTEIN"/>
    <property type="match status" value="1"/>
</dbReference>
<dbReference type="GO" id="GO:0016020">
    <property type="term" value="C:membrane"/>
    <property type="evidence" value="ECO:0007669"/>
    <property type="project" value="UniProtKB-SubCell"/>
</dbReference>
<evidence type="ECO:0000256" key="5">
    <source>
        <dbReference type="ARBA" id="ARBA00023136"/>
    </source>
</evidence>
<evidence type="ECO:0000313" key="10">
    <source>
        <dbReference type="Proteomes" id="UP001229421"/>
    </source>
</evidence>
<dbReference type="Gene3D" id="3.80.10.10">
    <property type="entry name" value="Ribonuclease Inhibitor"/>
    <property type="match status" value="3"/>
</dbReference>
<feature type="domain" description="Leucine-rich repeat-containing N-terminal plant-type" evidence="8">
    <location>
        <begin position="28"/>
        <end position="68"/>
    </location>
</feature>
<keyword evidence="6" id="KW-0325">Glycoprotein</keyword>
<dbReference type="InterPro" id="IPR001611">
    <property type="entry name" value="Leu-rich_rpt"/>
</dbReference>
<keyword evidence="4" id="KW-0677">Repeat</keyword>
<keyword evidence="10" id="KW-1185">Reference proteome</keyword>
<feature type="signal peptide" evidence="7">
    <location>
        <begin position="1"/>
        <end position="24"/>
    </location>
</feature>
<reference evidence="9" key="1">
    <citation type="journal article" date="2023" name="bioRxiv">
        <title>Improved chromosome-level genome assembly for marigold (Tagetes erecta).</title>
        <authorList>
            <person name="Jiang F."/>
            <person name="Yuan L."/>
            <person name="Wang S."/>
            <person name="Wang H."/>
            <person name="Xu D."/>
            <person name="Wang A."/>
            <person name="Fan W."/>
        </authorList>
    </citation>
    <scope>NUCLEOTIDE SEQUENCE</scope>
    <source>
        <strain evidence="9">WSJ</strain>
        <tissue evidence="9">Leaf</tissue>
    </source>
</reference>
<dbReference type="PANTHER" id="PTHR48009:SF4">
    <property type="entry name" value="LEUCINE-RICH REPEAT (LRR) FAMILY PROTEIN"/>
    <property type="match status" value="1"/>
</dbReference>
<evidence type="ECO:0000256" key="2">
    <source>
        <dbReference type="ARBA" id="ARBA00022614"/>
    </source>
</evidence>
<evidence type="ECO:0000256" key="4">
    <source>
        <dbReference type="ARBA" id="ARBA00022737"/>
    </source>
</evidence>
<evidence type="ECO:0000256" key="3">
    <source>
        <dbReference type="ARBA" id="ARBA00022729"/>
    </source>
</evidence>
<keyword evidence="3 7" id="KW-0732">Signal</keyword>
<name>A0AAD8LAL2_TARER</name>
<dbReference type="InterPro" id="IPR053213">
    <property type="entry name" value="RLP29"/>
</dbReference>
<comment type="subcellular location">
    <subcellularLocation>
        <location evidence="1">Membrane</location>
    </subcellularLocation>
</comment>
<comment type="caution">
    <text evidence="9">The sequence shown here is derived from an EMBL/GenBank/DDBJ whole genome shotgun (WGS) entry which is preliminary data.</text>
</comment>
<feature type="chain" id="PRO_5042265622" description="Leucine-rich repeat-containing N-terminal plant-type domain-containing protein" evidence="7">
    <location>
        <begin position="25"/>
        <end position="400"/>
    </location>
</feature>
<evidence type="ECO:0000256" key="7">
    <source>
        <dbReference type="SAM" id="SignalP"/>
    </source>
</evidence>
<dbReference type="SUPFAM" id="SSF52058">
    <property type="entry name" value="L domain-like"/>
    <property type="match status" value="1"/>
</dbReference>